<name>A0A1Y1QXW9_9GAMM</name>
<dbReference type="GO" id="GO:0009279">
    <property type="term" value="C:cell outer membrane"/>
    <property type="evidence" value="ECO:0007669"/>
    <property type="project" value="UniProtKB-SubCell"/>
</dbReference>
<dbReference type="Proteomes" id="UP000192491">
    <property type="component" value="Unassembled WGS sequence"/>
</dbReference>
<keyword evidence="2 4" id="KW-0472">Membrane</keyword>
<evidence type="ECO:0000259" key="5">
    <source>
        <dbReference type="PROSITE" id="PS51123"/>
    </source>
</evidence>
<dbReference type="InterPro" id="IPR050330">
    <property type="entry name" value="Bact_OuterMem_StrucFunc"/>
</dbReference>
<feature type="domain" description="OmpA-like" evidence="5">
    <location>
        <begin position="223"/>
        <end position="339"/>
    </location>
</feature>
<dbReference type="CDD" id="cd07185">
    <property type="entry name" value="OmpA_C-like"/>
    <property type="match status" value="1"/>
</dbReference>
<protein>
    <recommendedName>
        <fullName evidence="5">OmpA-like domain-containing protein</fullName>
    </recommendedName>
</protein>
<organism evidence="6 7">
    <name type="scientific">Thiothrix lacustris</name>
    <dbReference type="NCBI Taxonomy" id="525917"/>
    <lineage>
        <taxon>Bacteria</taxon>
        <taxon>Pseudomonadati</taxon>
        <taxon>Pseudomonadota</taxon>
        <taxon>Gammaproteobacteria</taxon>
        <taxon>Thiotrichales</taxon>
        <taxon>Thiotrichaceae</taxon>
        <taxon>Thiothrix</taxon>
    </lineage>
</organism>
<dbReference type="SUPFAM" id="SSF103088">
    <property type="entry name" value="OmpA-like"/>
    <property type="match status" value="1"/>
</dbReference>
<evidence type="ECO:0000256" key="4">
    <source>
        <dbReference type="PROSITE-ProRule" id="PRU00473"/>
    </source>
</evidence>
<comment type="subcellular location">
    <subcellularLocation>
        <location evidence="1">Cell outer membrane</location>
    </subcellularLocation>
</comment>
<accession>A0A1Y1QXW9</accession>
<dbReference type="PRINTS" id="PR01023">
    <property type="entry name" value="NAFLGMOTY"/>
</dbReference>
<dbReference type="Gene3D" id="3.40.1520.20">
    <property type="match status" value="1"/>
</dbReference>
<dbReference type="PANTHER" id="PTHR30329:SF21">
    <property type="entry name" value="LIPOPROTEIN YIAD-RELATED"/>
    <property type="match status" value="1"/>
</dbReference>
<evidence type="ECO:0000256" key="1">
    <source>
        <dbReference type="ARBA" id="ARBA00004442"/>
    </source>
</evidence>
<proteinExistence type="predicted"/>
<dbReference type="PANTHER" id="PTHR30329">
    <property type="entry name" value="STATOR ELEMENT OF FLAGELLAR MOTOR COMPLEX"/>
    <property type="match status" value="1"/>
</dbReference>
<dbReference type="InterPro" id="IPR006664">
    <property type="entry name" value="OMP_bac"/>
</dbReference>
<evidence type="ECO:0000256" key="2">
    <source>
        <dbReference type="ARBA" id="ARBA00023136"/>
    </source>
</evidence>
<dbReference type="InterPro" id="IPR036737">
    <property type="entry name" value="OmpA-like_sf"/>
</dbReference>
<dbReference type="PRINTS" id="PR01021">
    <property type="entry name" value="OMPADOMAIN"/>
</dbReference>
<keyword evidence="3" id="KW-0998">Cell outer membrane</keyword>
<dbReference type="Gene3D" id="3.30.1330.60">
    <property type="entry name" value="OmpA-like domain"/>
    <property type="match status" value="1"/>
</dbReference>
<dbReference type="EMBL" id="MTEJ01000005">
    <property type="protein sequence ID" value="OQX16363.1"/>
    <property type="molecule type" value="Genomic_DNA"/>
</dbReference>
<evidence type="ECO:0000313" key="6">
    <source>
        <dbReference type="EMBL" id="OQX16363.1"/>
    </source>
</evidence>
<dbReference type="Pfam" id="PF00691">
    <property type="entry name" value="OmpA"/>
    <property type="match status" value="1"/>
</dbReference>
<reference evidence="6 7" key="1">
    <citation type="submission" date="2017-01" db="EMBL/GenBank/DDBJ databases">
        <title>Novel large sulfur bacteria in the metagenomes of groundwater-fed chemosynthetic microbial mats in the Lake Huron basin.</title>
        <authorList>
            <person name="Sharrar A.M."/>
            <person name="Flood B.E."/>
            <person name="Bailey J.V."/>
            <person name="Jones D.S."/>
            <person name="Biddanda B."/>
            <person name="Ruberg S.A."/>
            <person name="Marcus D.N."/>
            <person name="Dick G.J."/>
        </authorList>
    </citation>
    <scope>NUCLEOTIDE SEQUENCE [LARGE SCALE GENOMIC DNA]</scope>
    <source>
        <strain evidence="6">A8</strain>
    </source>
</reference>
<dbReference type="AlphaFoldDB" id="A0A1Y1QXW9"/>
<evidence type="ECO:0000256" key="3">
    <source>
        <dbReference type="ARBA" id="ARBA00023237"/>
    </source>
</evidence>
<evidence type="ECO:0000313" key="7">
    <source>
        <dbReference type="Proteomes" id="UP000192491"/>
    </source>
</evidence>
<sequence>MNHRTWQVYGIGALLLSVLFLFALPFFAQQIPAALESTAKQQFQQQGLSWVQLAITGRDMTLSGNAPNPPAYQQALQTAQSVQGVRHITDNMTPRVISPYTLNIDWNNQQLLVEGFLPDEASYQAIGKQVATLYGNAQTLGKLQLAAGSPAGWNALLETLLTQVKQLELAHIDITDQHVYVSGKTPTLTLREQFHQALAPFKQQGYIMDVHIVAGDNAAQVCQQTFNELLQTPILFDSGDTRIHPDSQPLLNKLAETAMLCPNAQITVAGHTDNQGSNTTNMKLSEQRARIVASWLFQQGIDTKRIRAVGYGVKHPVADNATEQGRAKNRRIEFVVQGN</sequence>
<dbReference type="InterPro" id="IPR006665">
    <property type="entry name" value="OmpA-like"/>
</dbReference>
<comment type="caution">
    <text evidence="6">The sequence shown here is derived from an EMBL/GenBank/DDBJ whole genome shotgun (WGS) entry which is preliminary data.</text>
</comment>
<dbReference type="PROSITE" id="PS51123">
    <property type="entry name" value="OMPA_2"/>
    <property type="match status" value="1"/>
</dbReference>
<gene>
    <name evidence="6" type="ORF">BWK73_03970</name>
</gene>